<comment type="caution">
    <text evidence="1">The sequence shown here is derived from an EMBL/GenBank/DDBJ whole genome shotgun (WGS) entry which is preliminary data.</text>
</comment>
<evidence type="ECO:0000313" key="1">
    <source>
        <dbReference type="EMBL" id="OAS85895.1"/>
    </source>
</evidence>
<reference evidence="2" key="1">
    <citation type="submission" date="2016-04" db="EMBL/GenBank/DDBJ databases">
        <authorList>
            <person name="Lyu Z."/>
            <person name="Lyu W."/>
        </authorList>
    </citation>
    <scope>NUCLEOTIDE SEQUENCE [LARGE SCALE GENOMIC DNA]</scope>
    <source>
        <strain evidence="2">C44</strain>
    </source>
</reference>
<dbReference type="AlphaFoldDB" id="A0A179SW99"/>
<dbReference type="OrthoDB" id="6194521at2"/>
<keyword evidence="2" id="KW-1185">Reference proteome</keyword>
<name>A0A179SW99_9BACI</name>
<dbReference type="STRING" id="152268.A6K24_23180"/>
<dbReference type="RefSeq" id="WP_066333068.1">
    <property type="nucleotide sequence ID" value="NZ_LWSG01000017.1"/>
</dbReference>
<protein>
    <submittedName>
        <fullName evidence="1">Uncharacterized protein</fullName>
    </submittedName>
</protein>
<proteinExistence type="predicted"/>
<evidence type="ECO:0000313" key="2">
    <source>
        <dbReference type="Proteomes" id="UP000078534"/>
    </source>
</evidence>
<dbReference type="Proteomes" id="UP000078534">
    <property type="component" value="Unassembled WGS sequence"/>
</dbReference>
<dbReference type="EMBL" id="LWSG01000017">
    <property type="protein sequence ID" value="OAS85895.1"/>
    <property type="molecule type" value="Genomic_DNA"/>
</dbReference>
<sequence length="159" mass="18237">MLEKKILRELQEYIELNTVVLAFLSSEPIIIEDVKQNALEEFITIHREPSFAQVLFSFVDKKGCSDSDIYKKAGIDRRHFSKIRSKSDYRPGKPTVIALALALELNEEETNQLLGSAGFSLSNSDTFDLVILFCLEKRIYDLDEVNQALEYLHLKPLIK</sequence>
<accession>A0A179SW99</accession>
<organism evidence="1 2">
    <name type="scientific">Metabacillus litoralis</name>
    <dbReference type="NCBI Taxonomy" id="152268"/>
    <lineage>
        <taxon>Bacteria</taxon>
        <taxon>Bacillati</taxon>
        <taxon>Bacillota</taxon>
        <taxon>Bacilli</taxon>
        <taxon>Bacillales</taxon>
        <taxon>Bacillaceae</taxon>
        <taxon>Metabacillus</taxon>
    </lineage>
</organism>
<gene>
    <name evidence="1" type="ORF">A6K24_23180</name>
</gene>